<evidence type="ECO:0000313" key="1">
    <source>
        <dbReference type="EMBL" id="KZL91759.1"/>
    </source>
</evidence>
<accession>A0A162SR61</accession>
<dbReference type="RefSeq" id="WP_066624948.1">
    <property type="nucleotide sequence ID" value="NZ_FQXL01000043.1"/>
</dbReference>
<dbReference type="PATRIC" id="fig|1121326.3.peg.3560"/>
<dbReference type="Proteomes" id="UP000076603">
    <property type="component" value="Unassembled WGS sequence"/>
</dbReference>
<reference evidence="1 2" key="1">
    <citation type="submission" date="2016-04" db="EMBL/GenBank/DDBJ databases">
        <title>Genome sequence of Clostridium magnum DSM 2767.</title>
        <authorList>
            <person name="Poehlein A."/>
            <person name="Uhlig R."/>
            <person name="Fischer R."/>
            <person name="Bahl H."/>
            <person name="Daniel R."/>
        </authorList>
    </citation>
    <scope>NUCLEOTIDE SEQUENCE [LARGE SCALE GENOMIC DNA]</scope>
    <source>
        <strain evidence="1 2">DSM 2767</strain>
    </source>
</reference>
<dbReference type="STRING" id="1121326.CLMAG_35180"/>
<gene>
    <name evidence="1" type="ORF">CLMAG_35180</name>
</gene>
<proteinExistence type="predicted"/>
<dbReference type="EMBL" id="LWAE01000003">
    <property type="protein sequence ID" value="KZL91759.1"/>
    <property type="molecule type" value="Genomic_DNA"/>
</dbReference>
<evidence type="ECO:0000313" key="2">
    <source>
        <dbReference type="Proteomes" id="UP000076603"/>
    </source>
</evidence>
<organism evidence="1 2">
    <name type="scientific">Clostridium magnum DSM 2767</name>
    <dbReference type="NCBI Taxonomy" id="1121326"/>
    <lineage>
        <taxon>Bacteria</taxon>
        <taxon>Bacillati</taxon>
        <taxon>Bacillota</taxon>
        <taxon>Clostridia</taxon>
        <taxon>Eubacteriales</taxon>
        <taxon>Clostridiaceae</taxon>
        <taxon>Clostridium</taxon>
    </lineage>
</organism>
<sequence>MGKKINLGDVIYIPSERKDFTITCIEGSTVKLTNFKSKSRITMDYDTALEIKNMEELDLSGHNLESPIL</sequence>
<name>A0A162SR61_9CLOT</name>
<comment type="caution">
    <text evidence="1">The sequence shown here is derived from an EMBL/GenBank/DDBJ whole genome shotgun (WGS) entry which is preliminary data.</text>
</comment>
<keyword evidence="2" id="KW-1185">Reference proteome</keyword>
<protein>
    <submittedName>
        <fullName evidence="1">Uncharacterized protein</fullName>
    </submittedName>
</protein>
<dbReference type="AlphaFoldDB" id="A0A162SR61"/>